<reference evidence="2" key="1">
    <citation type="journal article" date="2017" name="Nat. Ecol. Evol.">
        <title>Genome expansion and lineage-specific genetic innovations in the forest pathogenic fungi Armillaria.</title>
        <authorList>
            <person name="Sipos G."/>
            <person name="Prasanna A.N."/>
            <person name="Walter M.C."/>
            <person name="O'Connor E."/>
            <person name="Balint B."/>
            <person name="Krizsan K."/>
            <person name="Kiss B."/>
            <person name="Hess J."/>
            <person name="Varga T."/>
            <person name="Slot J."/>
            <person name="Riley R."/>
            <person name="Boka B."/>
            <person name="Rigling D."/>
            <person name="Barry K."/>
            <person name="Lee J."/>
            <person name="Mihaltcheva S."/>
            <person name="LaButti K."/>
            <person name="Lipzen A."/>
            <person name="Waldron R."/>
            <person name="Moloney N.M."/>
            <person name="Sperisen C."/>
            <person name="Kredics L."/>
            <person name="Vagvoelgyi C."/>
            <person name="Patrignani A."/>
            <person name="Fitzpatrick D."/>
            <person name="Nagy I."/>
            <person name="Doyle S."/>
            <person name="Anderson J.B."/>
            <person name="Grigoriev I.V."/>
            <person name="Gueldener U."/>
            <person name="Muensterkoetter M."/>
            <person name="Nagy L.G."/>
        </authorList>
    </citation>
    <scope>NUCLEOTIDE SEQUENCE [LARGE SCALE GENOMIC DNA]</scope>
    <source>
        <strain evidence="2">Ar21-2</strain>
    </source>
</reference>
<sequence>MYLDLSVPCQFYVETTVSYFGDRDEWDDCRRKQRRVRALHQAYGTGGEAAGTISVGVTRTKMVSTAASFLKAAPTLHLGLRPVSFSGDPYGTKKPACRKWRLGSAIHRRPRSEPLPRAIHYPYTNSLQLHPNLASLAATHSLGWTFSFDFSFLFRHCPFSNDAYTVGLKMSDDGCIVFLRVLCGRWQETAASRTGRLEQFGSKDGLTTCGERRTMNFDYGIFPDNTMAKMERATSHLTRSTSEGSITDLGIVLTHLRSTIPPYILPAVRYTVRRDGESESCAED</sequence>
<protein>
    <submittedName>
        <fullName evidence="1">Uncharacterized protein</fullName>
    </submittedName>
</protein>
<dbReference type="EMBL" id="KZ293765">
    <property type="protein sequence ID" value="PBK79658.1"/>
    <property type="molecule type" value="Genomic_DNA"/>
</dbReference>
<dbReference type="InParanoid" id="A0A2H3CMM6"/>
<dbReference type="Proteomes" id="UP000217790">
    <property type="component" value="Unassembled WGS sequence"/>
</dbReference>
<name>A0A2H3CMM6_ARMGA</name>
<proteinExistence type="predicted"/>
<dbReference type="AlphaFoldDB" id="A0A2H3CMM6"/>
<gene>
    <name evidence="1" type="ORF">ARMGADRAFT_1040636</name>
</gene>
<evidence type="ECO:0000313" key="1">
    <source>
        <dbReference type="EMBL" id="PBK79658.1"/>
    </source>
</evidence>
<accession>A0A2H3CMM6</accession>
<keyword evidence="2" id="KW-1185">Reference proteome</keyword>
<evidence type="ECO:0000313" key="2">
    <source>
        <dbReference type="Proteomes" id="UP000217790"/>
    </source>
</evidence>
<organism evidence="1 2">
    <name type="scientific">Armillaria gallica</name>
    <name type="common">Bulbous honey fungus</name>
    <name type="synonym">Armillaria bulbosa</name>
    <dbReference type="NCBI Taxonomy" id="47427"/>
    <lineage>
        <taxon>Eukaryota</taxon>
        <taxon>Fungi</taxon>
        <taxon>Dikarya</taxon>
        <taxon>Basidiomycota</taxon>
        <taxon>Agaricomycotina</taxon>
        <taxon>Agaricomycetes</taxon>
        <taxon>Agaricomycetidae</taxon>
        <taxon>Agaricales</taxon>
        <taxon>Marasmiineae</taxon>
        <taxon>Physalacriaceae</taxon>
        <taxon>Armillaria</taxon>
    </lineage>
</organism>